<keyword evidence="1 5" id="KW-0238">DNA-binding</keyword>
<accession>A0ABQ4B5K2</accession>
<dbReference type="Gene3D" id="3.40.50.2300">
    <property type="match status" value="1"/>
</dbReference>
<sequence>MIRILLVEPLPLLRGALAVTLSREDDLDVVADLGALGPAPDMARAVKPDVVVVNIALLAGDGLETLARLTAEQPGCATLALAGPDESVLLNRAVGRLVDGVASTRAAPCELVSGIRRLVRGERSIDAGLAVAMVAAPRSPLSPREMTVLSVVASGVPSAEIAAELHLSAGTVRNYISAILHKTGARNRLEAVRLAESAGWLP</sequence>
<dbReference type="CDD" id="cd06170">
    <property type="entry name" value="LuxR_C_like"/>
    <property type="match status" value="1"/>
</dbReference>
<dbReference type="RefSeq" id="WP_203824820.1">
    <property type="nucleotide sequence ID" value="NZ_BAAATY010000004.1"/>
</dbReference>
<dbReference type="SMART" id="SM00421">
    <property type="entry name" value="HTH_LUXR"/>
    <property type="match status" value="1"/>
</dbReference>
<dbReference type="PROSITE" id="PS00622">
    <property type="entry name" value="HTH_LUXR_1"/>
    <property type="match status" value="1"/>
</dbReference>
<protein>
    <submittedName>
        <fullName evidence="5">DNA-binding response regulator</fullName>
    </submittedName>
</protein>
<evidence type="ECO:0000313" key="6">
    <source>
        <dbReference type="Proteomes" id="UP000624709"/>
    </source>
</evidence>
<dbReference type="PROSITE" id="PS50110">
    <property type="entry name" value="RESPONSE_REGULATORY"/>
    <property type="match status" value="1"/>
</dbReference>
<dbReference type="InterPro" id="IPR000792">
    <property type="entry name" value="Tscrpt_reg_LuxR_C"/>
</dbReference>
<feature type="domain" description="Response regulatory" evidence="4">
    <location>
        <begin position="3"/>
        <end position="119"/>
    </location>
</feature>
<comment type="caution">
    <text evidence="2">Lacks conserved residue(s) required for the propagation of feature annotation.</text>
</comment>
<dbReference type="PANTHER" id="PTHR43214:SF42">
    <property type="entry name" value="TRANSCRIPTIONAL REGULATORY PROTEIN DESR"/>
    <property type="match status" value="1"/>
</dbReference>
<organism evidence="5 6">
    <name type="scientific">Actinoplanes palleronii</name>
    <dbReference type="NCBI Taxonomy" id="113570"/>
    <lineage>
        <taxon>Bacteria</taxon>
        <taxon>Bacillati</taxon>
        <taxon>Actinomycetota</taxon>
        <taxon>Actinomycetes</taxon>
        <taxon>Micromonosporales</taxon>
        <taxon>Micromonosporaceae</taxon>
        <taxon>Actinoplanes</taxon>
    </lineage>
</organism>
<dbReference type="InterPro" id="IPR001789">
    <property type="entry name" value="Sig_transdc_resp-reg_receiver"/>
</dbReference>
<dbReference type="SUPFAM" id="SSF46894">
    <property type="entry name" value="C-terminal effector domain of the bipartite response regulators"/>
    <property type="match status" value="1"/>
</dbReference>
<evidence type="ECO:0000256" key="1">
    <source>
        <dbReference type="ARBA" id="ARBA00023125"/>
    </source>
</evidence>
<name>A0ABQ4B5K2_9ACTN</name>
<reference evidence="5 6" key="1">
    <citation type="submission" date="2021-01" db="EMBL/GenBank/DDBJ databases">
        <title>Whole genome shotgun sequence of Actinoplanes palleronii NBRC 14916.</title>
        <authorList>
            <person name="Komaki H."/>
            <person name="Tamura T."/>
        </authorList>
    </citation>
    <scope>NUCLEOTIDE SEQUENCE [LARGE SCALE GENOMIC DNA]</scope>
    <source>
        <strain evidence="5 6">NBRC 14916</strain>
    </source>
</reference>
<proteinExistence type="predicted"/>
<dbReference type="InterPro" id="IPR016032">
    <property type="entry name" value="Sig_transdc_resp-reg_C-effctor"/>
</dbReference>
<dbReference type="InterPro" id="IPR039420">
    <property type="entry name" value="WalR-like"/>
</dbReference>
<gene>
    <name evidence="5" type="primary">desR_2</name>
    <name evidence="5" type="ORF">Apa02nite_020640</name>
</gene>
<evidence type="ECO:0000256" key="2">
    <source>
        <dbReference type="PROSITE-ProRule" id="PRU00169"/>
    </source>
</evidence>
<dbReference type="InterPro" id="IPR011006">
    <property type="entry name" value="CheY-like_superfamily"/>
</dbReference>
<dbReference type="PROSITE" id="PS50043">
    <property type="entry name" value="HTH_LUXR_2"/>
    <property type="match status" value="1"/>
</dbReference>
<evidence type="ECO:0000259" key="3">
    <source>
        <dbReference type="PROSITE" id="PS50043"/>
    </source>
</evidence>
<evidence type="ECO:0000313" key="5">
    <source>
        <dbReference type="EMBL" id="GIE65956.1"/>
    </source>
</evidence>
<evidence type="ECO:0000259" key="4">
    <source>
        <dbReference type="PROSITE" id="PS50110"/>
    </source>
</evidence>
<dbReference type="EMBL" id="BOMS01000026">
    <property type="protein sequence ID" value="GIE65956.1"/>
    <property type="molecule type" value="Genomic_DNA"/>
</dbReference>
<dbReference type="Pfam" id="PF00196">
    <property type="entry name" value="GerE"/>
    <property type="match status" value="1"/>
</dbReference>
<comment type="caution">
    <text evidence="5">The sequence shown here is derived from an EMBL/GenBank/DDBJ whole genome shotgun (WGS) entry which is preliminary data.</text>
</comment>
<dbReference type="PANTHER" id="PTHR43214">
    <property type="entry name" value="TWO-COMPONENT RESPONSE REGULATOR"/>
    <property type="match status" value="1"/>
</dbReference>
<dbReference type="Proteomes" id="UP000624709">
    <property type="component" value="Unassembled WGS sequence"/>
</dbReference>
<dbReference type="GO" id="GO:0003677">
    <property type="term" value="F:DNA binding"/>
    <property type="evidence" value="ECO:0007669"/>
    <property type="project" value="UniProtKB-KW"/>
</dbReference>
<dbReference type="PRINTS" id="PR00038">
    <property type="entry name" value="HTHLUXR"/>
</dbReference>
<dbReference type="SUPFAM" id="SSF52172">
    <property type="entry name" value="CheY-like"/>
    <property type="match status" value="1"/>
</dbReference>
<feature type="domain" description="HTH luxR-type" evidence="3">
    <location>
        <begin position="134"/>
        <end position="199"/>
    </location>
</feature>
<keyword evidence="6" id="KW-1185">Reference proteome</keyword>